<evidence type="ECO:0000256" key="4">
    <source>
        <dbReference type="ARBA" id="ARBA00022475"/>
    </source>
</evidence>
<dbReference type="AlphaFoldDB" id="A0A7V7KTP6"/>
<dbReference type="GO" id="GO:0005886">
    <property type="term" value="C:plasma membrane"/>
    <property type="evidence" value="ECO:0007669"/>
    <property type="project" value="UniProtKB-SubCell"/>
</dbReference>
<feature type="transmembrane region" description="Helical" evidence="8">
    <location>
        <begin position="248"/>
        <end position="266"/>
    </location>
</feature>
<comment type="subcellular location">
    <subcellularLocation>
        <location evidence="1 8">Cell membrane</location>
        <topology evidence="1 8">Multi-pass membrane protein</topology>
    </subcellularLocation>
</comment>
<keyword evidence="5 8" id="KW-0812">Transmembrane</keyword>
<dbReference type="Proteomes" id="UP000463138">
    <property type="component" value="Unassembled WGS sequence"/>
</dbReference>
<keyword evidence="10" id="KW-1185">Reference proteome</keyword>
<proteinExistence type="inferred from homology"/>
<feature type="transmembrane region" description="Helical" evidence="8">
    <location>
        <begin position="41"/>
        <end position="65"/>
    </location>
</feature>
<feature type="transmembrane region" description="Helical" evidence="8">
    <location>
        <begin position="86"/>
        <end position="108"/>
    </location>
</feature>
<keyword evidence="7 8" id="KW-0472">Membrane</keyword>
<evidence type="ECO:0000256" key="1">
    <source>
        <dbReference type="ARBA" id="ARBA00004651"/>
    </source>
</evidence>
<keyword evidence="3" id="KW-0813">Transport</keyword>
<name>A0A7V7KTP6_9GAMM</name>
<evidence type="ECO:0000313" key="10">
    <source>
        <dbReference type="Proteomes" id="UP000463138"/>
    </source>
</evidence>
<dbReference type="PANTHER" id="PTHR30269:SF0">
    <property type="entry name" value="MEMBRANE TRANSPORTER PROTEIN YFCA-RELATED"/>
    <property type="match status" value="1"/>
</dbReference>
<dbReference type="EMBL" id="QOVF01000011">
    <property type="protein sequence ID" value="KAA0690139.1"/>
    <property type="molecule type" value="Genomic_DNA"/>
</dbReference>
<comment type="caution">
    <text evidence="9">The sequence shown here is derived from an EMBL/GenBank/DDBJ whole genome shotgun (WGS) entry which is preliminary data.</text>
</comment>
<evidence type="ECO:0000256" key="7">
    <source>
        <dbReference type="ARBA" id="ARBA00023136"/>
    </source>
</evidence>
<accession>A0A7V7KTP6</accession>
<sequence length="270" mass="28521">MIRAINKPADNTLEFWQILLVIGGGFAAGLMNALAGGGTFFSFPALLAAGIAPVSANATNAVALWPASVSAAWALRRELKRLPMRAYLLPLVIAASVGGLAGGLILLLTSDQAFYQLIPWLLLLATLLFTFSRSLARLVAKVGPTQSSSPRLGPVGFVCQALVSLYGGFFGAGMGIMMIASLAISGRTQVVEINAIKSLLSSVIYSVAALTFMLAGAVHWMALLIMLPGTIAGGYCGGLFARRLPDSWLRGLVILIGWSLSLFYFYDVYS</sequence>
<comment type="similarity">
    <text evidence="2 8">Belongs to the 4-toluene sulfonate uptake permease (TSUP) (TC 2.A.102) family.</text>
</comment>
<dbReference type="InterPro" id="IPR002781">
    <property type="entry name" value="TM_pro_TauE-like"/>
</dbReference>
<feature type="transmembrane region" description="Helical" evidence="8">
    <location>
        <begin position="12"/>
        <end position="35"/>
    </location>
</feature>
<dbReference type="InterPro" id="IPR052017">
    <property type="entry name" value="TSUP"/>
</dbReference>
<dbReference type="Pfam" id="PF01925">
    <property type="entry name" value="TauE"/>
    <property type="match status" value="1"/>
</dbReference>
<dbReference type="OrthoDB" id="9807082at2"/>
<evidence type="ECO:0000256" key="3">
    <source>
        <dbReference type="ARBA" id="ARBA00022448"/>
    </source>
</evidence>
<gene>
    <name evidence="9" type="ORF">DT594_18500</name>
</gene>
<reference evidence="9 10" key="1">
    <citation type="submission" date="2018-07" db="EMBL/GenBank/DDBJ databases">
        <title>Pseudomonas laoshanensis sp. nov., isolated from soil.</title>
        <authorList>
            <person name="Sun J."/>
            <person name="Yu L."/>
            <person name="Wang M."/>
            <person name="Zhang C."/>
        </authorList>
    </citation>
    <scope>NUCLEOTIDE SEQUENCE [LARGE SCALE GENOMIC DNA]</scope>
    <source>
        <strain evidence="9 10">Y22</strain>
    </source>
</reference>
<feature type="transmembrane region" description="Helical" evidence="8">
    <location>
        <begin position="114"/>
        <end position="136"/>
    </location>
</feature>
<organism evidence="9 10">
    <name type="scientific">Halopseudomonas laoshanensis</name>
    <dbReference type="NCBI Taxonomy" id="2268758"/>
    <lineage>
        <taxon>Bacteria</taxon>
        <taxon>Pseudomonadati</taxon>
        <taxon>Pseudomonadota</taxon>
        <taxon>Gammaproteobacteria</taxon>
        <taxon>Pseudomonadales</taxon>
        <taxon>Pseudomonadaceae</taxon>
        <taxon>Halopseudomonas</taxon>
    </lineage>
</organism>
<evidence type="ECO:0000256" key="6">
    <source>
        <dbReference type="ARBA" id="ARBA00022989"/>
    </source>
</evidence>
<evidence type="ECO:0000256" key="8">
    <source>
        <dbReference type="RuleBase" id="RU363041"/>
    </source>
</evidence>
<evidence type="ECO:0000256" key="2">
    <source>
        <dbReference type="ARBA" id="ARBA00009142"/>
    </source>
</evidence>
<keyword evidence="4 8" id="KW-1003">Cell membrane</keyword>
<evidence type="ECO:0000313" key="9">
    <source>
        <dbReference type="EMBL" id="KAA0690139.1"/>
    </source>
</evidence>
<feature type="transmembrane region" description="Helical" evidence="8">
    <location>
        <begin position="157"/>
        <end position="184"/>
    </location>
</feature>
<dbReference type="PANTHER" id="PTHR30269">
    <property type="entry name" value="TRANSMEMBRANE PROTEIN YFCA"/>
    <property type="match status" value="1"/>
</dbReference>
<evidence type="ECO:0000256" key="5">
    <source>
        <dbReference type="ARBA" id="ARBA00022692"/>
    </source>
</evidence>
<keyword evidence="6 8" id="KW-1133">Transmembrane helix</keyword>
<protein>
    <recommendedName>
        <fullName evidence="8">Probable membrane transporter protein</fullName>
    </recommendedName>
</protein>